<reference evidence="1 2" key="1">
    <citation type="submission" date="2019-08" db="EMBL/GenBank/DDBJ databases">
        <title>In-depth cultivation of the pig gut microbiome towards novel bacterial diversity and tailored functional studies.</title>
        <authorList>
            <person name="Wylensek D."/>
            <person name="Hitch T.C.A."/>
            <person name="Clavel T."/>
        </authorList>
    </citation>
    <scope>NUCLEOTIDE SEQUENCE [LARGE SCALE GENOMIC DNA]</scope>
    <source>
        <strain evidence="1 2">Oil+RF-744-GAM-WT-6</strain>
    </source>
</reference>
<name>A0A7X2NUI1_9FIRM</name>
<dbReference type="Proteomes" id="UP000461880">
    <property type="component" value="Unassembled WGS sequence"/>
</dbReference>
<comment type="caution">
    <text evidence="1">The sequence shown here is derived from an EMBL/GenBank/DDBJ whole genome shotgun (WGS) entry which is preliminary data.</text>
</comment>
<dbReference type="AlphaFoldDB" id="A0A7X2NUI1"/>
<dbReference type="EMBL" id="VUMN01000048">
    <property type="protein sequence ID" value="MSS59756.1"/>
    <property type="molecule type" value="Genomic_DNA"/>
</dbReference>
<evidence type="ECO:0000313" key="2">
    <source>
        <dbReference type="Proteomes" id="UP000461880"/>
    </source>
</evidence>
<evidence type="ECO:0000313" key="1">
    <source>
        <dbReference type="EMBL" id="MSS59756.1"/>
    </source>
</evidence>
<dbReference type="RefSeq" id="WP_154505957.1">
    <property type="nucleotide sequence ID" value="NZ_VUMN01000048.1"/>
</dbReference>
<proteinExistence type="predicted"/>
<keyword evidence="2" id="KW-1185">Reference proteome</keyword>
<organism evidence="1 2">
    <name type="scientific">Stecheria intestinalis</name>
    <dbReference type="NCBI Taxonomy" id="2606630"/>
    <lineage>
        <taxon>Bacteria</taxon>
        <taxon>Bacillati</taxon>
        <taxon>Bacillota</taxon>
        <taxon>Erysipelotrichia</taxon>
        <taxon>Erysipelotrichales</taxon>
        <taxon>Erysipelotrichaceae</taxon>
        <taxon>Stecheria</taxon>
    </lineage>
</organism>
<gene>
    <name evidence="1" type="ORF">FYJ51_12720</name>
</gene>
<accession>A0A7X2NUI1</accession>
<protein>
    <submittedName>
        <fullName evidence="1">Uncharacterized protein</fullName>
    </submittedName>
</protein>
<sequence>MRTAVHRTSGFPASAETVFSELQKLQTLQKVAAPWASFVQVQPNQDTFWKAGIDYAFRFRVFGFLPLGIHRIHVVRFGLSEGIYTEERNDLVPLWNHEIILSAEDEKHCLYTDHVELDAGWKTPAVWL</sequence>